<protein>
    <submittedName>
        <fullName evidence="4">Thioesterase</fullName>
    </submittedName>
</protein>
<evidence type="ECO:0000313" key="3">
    <source>
        <dbReference type="EMBL" id="PJZ70893.1"/>
    </source>
</evidence>
<proteinExistence type="inferred from homology"/>
<evidence type="ECO:0000256" key="2">
    <source>
        <dbReference type="ARBA" id="ARBA00022801"/>
    </source>
</evidence>
<dbReference type="Proteomes" id="UP000231990">
    <property type="component" value="Unassembled WGS sequence"/>
</dbReference>
<evidence type="ECO:0000256" key="1">
    <source>
        <dbReference type="ARBA" id="ARBA00005953"/>
    </source>
</evidence>
<dbReference type="InterPro" id="IPR029069">
    <property type="entry name" value="HotDog_dom_sf"/>
</dbReference>
<dbReference type="InterPro" id="IPR050563">
    <property type="entry name" value="4-hydroxybenzoyl-CoA_TE"/>
</dbReference>
<dbReference type="CDD" id="cd00586">
    <property type="entry name" value="4HBT"/>
    <property type="match status" value="1"/>
</dbReference>
<dbReference type="PIRSF" id="PIRSF003230">
    <property type="entry name" value="YbgC"/>
    <property type="match status" value="1"/>
</dbReference>
<dbReference type="PANTHER" id="PTHR31793">
    <property type="entry name" value="4-HYDROXYBENZOYL-COA THIOESTERASE FAMILY MEMBER"/>
    <property type="match status" value="1"/>
</dbReference>
<dbReference type="EMBL" id="NPDZ01000003">
    <property type="protein sequence ID" value="PJZ73789.1"/>
    <property type="molecule type" value="Genomic_DNA"/>
</dbReference>
<evidence type="ECO:0000313" key="4">
    <source>
        <dbReference type="EMBL" id="PJZ73789.1"/>
    </source>
</evidence>
<dbReference type="Proteomes" id="UP000231962">
    <property type="component" value="Unassembled WGS sequence"/>
</dbReference>
<evidence type="ECO:0000313" key="6">
    <source>
        <dbReference type="Proteomes" id="UP000231990"/>
    </source>
</evidence>
<comment type="caution">
    <text evidence="4">The sequence shown here is derived from an EMBL/GenBank/DDBJ whole genome shotgun (WGS) entry which is preliminary data.</text>
</comment>
<accession>A0A2M9ZP96</accession>
<dbReference type="InterPro" id="IPR006684">
    <property type="entry name" value="YbgC/YbaW"/>
</dbReference>
<dbReference type="EMBL" id="NPDY01000002">
    <property type="protein sequence ID" value="PJZ70893.1"/>
    <property type="molecule type" value="Genomic_DNA"/>
</dbReference>
<reference evidence="5 6" key="1">
    <citation type="submission" date="2017-07" db="EMBL/GenBank/DDBJ databases">
        <title>Leptospira spp. isolated from tropical soils.</title>
        <authorList>
            <person name="Thibeaux R."/>
            <person name="Iraola G."/>
            <person name="Ferres I."/>
            <person name="Bierque E."/>
            <person name="Girault D."/>
            <person name="Soupe-Gilbert M.-E."/>
            <person name="Picardeau M."/>
            <person name="Goarant C."/>
        </authorList>
    </citation>
    <scope>NUCLEOTIDE SEQUENCE [LARGE SCALE GENOMIC DNA]</scope>
    <source>
        <strain evidence="4 6">FH1-B-B1</strain>
        <strain evidence="3 5">FH1-B-C1</strain>
    </source>
</reference>
<name>A0A2M9ZP96_9LEPT</name>
<gene>
    <name evidence="3" type="ORF">CH360_05140</name>
    <name evidence="4" type="ORF">CH373_06410</name>
</gene>
<comment type="similarity">
    <text evidence="1">Belongs to the 4-hydroxybenzoyl-CoA thioesterase family.</text>
</comment>
<evidence type="ECO:0000313" key="5">
    <source>
        <dbReference type="Proteomes" id="UP000231962"/>
    </source>
</evidence>
<keyword evidence="2" id="KW-0378">Hydrolase</keyword>
<dbReference type="GO" id="GO:0047617">
    <property type="term" value="F:fatty acyl-CoA hydrolase activity"/>
    <property type="evidence" value="ECO:0007669"/>
    <property type="project" value="TreeGrafter"/>
</dbReference>
<dbReference type="SUPFAM" id="SSF54637">
    <property type="entry name" value="Thioesterase/thiol ester dehydrase-isomerase"/>
    <property type="match status" value="1"/>
</dbReference>
<dbReference type="Gene3D" id="3.10.129.10">
    <property type="entry name" value="Hotdog Thioesterase"/>
    <property type="match status" value="1"/>
</dbReference>
<dbReference type="PANTHER" id="PTHR31793:SF27">
    <property type="entry name" value="NOVEL THIOESTERASE SUPERFAMILY DOMAIN AND SAPOSIN A-TYPE DOMAIN CONTAINING PROTEIN (0610012H03RIK)"/>
    <property type="match status" value="1"/>
</dbReference>
<keyword evidence="5" id="KW-1185">Reference proteome</keyword>
<dbReference type="AlphaFoldDB" id="A0A2M9ZP96"/>
<dbReference type="RefSeq" id="WP_100712897.1">
    <property type="nucleotide sequence ID" value="NZ_NPDY01000002.1"/>
</dbReference>
<organism evidence="4 6">
    <name type="scientific">Leptospira perolatii</name>
    <dbReference type="NCBI Taxonomy" id="2023191"/>
    <lineage>
        <taxon>Bacteria</taxon>
        <taxon>Pseudomonadati</taxon>
        <taxon>Spirochaetota</taxon>
        <taxon>Spirochaetia</taxon>
        <taxon>Leptospirales</taxon>
        <taxon>Leptospiraceae</taxon>
        <taxon>Leptospira</taxon>
    </lineage>
</organism>
<dbReference type="NCBIfam" id="TIGR00051">
    <property type="entry name" value="YbgC/FadM family acyl-CoA thioesterase"/>
    <property type="match status" value="1"/>
</dbReference>
<sequence>MNPNESDYPFFHPIRVRYSEVDSQGVVFNANYLNYFDVSLNEYMRHLKYDYLGESKRTGLDFMVTRSVVDFKSPARFDEEILVGVRAGTVKPASVVWEIAVFKKESKELVCVAELTWACLLLETRKPVKLPEAFANLKKT</sequence>
<dbReference type="Pfam" id="PF13279">
    <property type="entry name" value="4HBT_2"/>
    <property type="match status" value="1"/>
</dbReference>
<dbReference type="OrthoDB" id="9800856at2"/>